<dbReference type="eggNOG" id="KOG1787">
    <property type="taxonomic scope" value="Eukaryota"/>
</dbReference>
<evidence type="ECO:0000313" key="4">
    <source>
        <dbReference type="Proteomes" id="UP000002729"/>
    </source>
</evidence>
<dbReference type="CDD" id="cd06071">
    <property type="entry name" value="Beach"/>
    <property type="match status" value="1"/>
</dbReference>
<dbReference type="InterPro" id="IPR000409">
    <property type="entry name" value="BEACH_dom"/>
</dbReference>
<dbReference type="PROSITE" id="PS50197">
    <property type="entry name" value="BEACH"/>
    <property type="match status" value="1"/>
</dbReference>
<reference evidence="3 4" key="1">
    <citation type="journal article" date="2011" name="Proc. Natl. Acad. Sci. U.S.A.">
        <title>Niche of harmful alga Aureococcus anophagefferens revealed through ecogenomics.</title>
        <authorList>
            <person name="Gobler C.J."/>
            <person name="Berry D.L."/>
            <person name="Dyhrman S.T."/>
            <person name="Wilhelm S.W."/>
            <person name="Salamov A."/>
            <person name="Lobanov A.V."/>
            <person name="Zhang Y."/>
            <person name="Collier J.L."/>
            <person name="Wurch L.L."/>
            <person name="Kustka A.B."/>
            <person name="Dill B.D."/>
            <person name="Shah M."/>
            <person name="VerBerkmoes N.C."/>
            <person name="Kuo A."/>
            <person name="Terry A."/>
            <person name="Pangilinan J."/>
            <person name="Lindquist E.A."/>
            <person name="Lucas S."/>
            <person name="Paulsen I.T."/>
            <person name="Hattenrath-Lehmann T.K."/>
            <person name="Talmage S.C."/>
            <person name="Walker E.A."/>
            <person name="Koch F."/>
            <person name="Burson A.M."/>
            <person name="Marcoval M.A."/>
            <person name="Tang Y.Z."/>
            <person name="Lecleir G.R."/>
            <person name="Coyne K.J."/>
            <person name="Berg G.M."/>
            <person name="Bertrand E.M."/>
            <person name="Saito M.A."/>
            <person name="Gladyshev V.N."/>
            <person name="Grigoriev I.V."/>
        </authorList>
    </citation>
    <scope>NUCLEOTIDE SEQUENCE [LARGE SCALE GENOMIC DNA]</scope>
    <source>
        <strain evidence="4">CCMP 1984</strain>
    </source>
</reference>
<dbReference type="InterPro" id="IPR050865">
    <property type="entry name" value="BEACH_Domain"/>
</dbReference>
<dbReference type="Gene3D" id="2.30.29.30">
    <property type="entry name" value="Pleckstrin-homology domain (PH domain)/Phosphotyrosine-binding domain (PTB)"/>
    <property type="match status" value="1"/>
</dbReference>
<evidence type="ECO:0008006" key="5">
    <source>
        <dbReference type="Google" id="ProtNLM"/>
    </source>
</evidence>
<dbReference type="OrthoDB" id="26681at2759"/>
<dbReference type="InParanoid" id="F0Y0K9"/>
<evidence type="ECO:0000259" key="2">
    <source>
        <dbReference type="PROSITE" id="PS51783"/>
    </source>
</evidence>
<dbReference type="GeneID" id="20220392"/>
<dbReference type="CDD" id="cd01201">
    <property type="entry name" value="PH_BEACH"/>
    <property type="match status" value="1"/>
</dbReference>
<dbReference type="EMBL" id="GL833122">
    <property type="protein sequence ID" value="EGB11730.1"/>
    <property type="molecule type" value="Genomic_DNA"/>
</dbReference>
<sequence>RVVTPRGPVKGELRVAPRSLYFVAGASAAELKKGENAPERWRLDGLTAVRGRRYLLRPLALEFFFATRREVFVAFESPQDRRVCWRLMKLKARMPLVAHPPGGTKTMRAPHLELHAIRLTERWRRRLVTNFEYVMALNTIAGRSYNDLAQYFVFPWIIADYGGATAPVGALEPERLRAFVERYRSSDAMGADDDDAARFMYGSHYSSAGVVLHFLVRLEPFTSLALELQGGHFDCPDRLFFDVAESWRGCTTSMSDVKELVPEFFYCPELFVNDNRYPLGELQDGRAVDDVLLPAWAADARAFVRGNAAALESEAVSAALPRWIDLVFGVGAKRGTHAETHHNVFHPLTYEGGVDLTQIADATLQAAEAQITHFGQTPPPLFDAPHPPR</sequence>
<dbReference type="PROSITE" id="PS51783">
    <property type="entry name" value="PH_BEACH"/>
    <property type="match status" value="1"/>
</dbReference>
<dbReference type="InterPro" id="IPR011993">
    <property type="entry name" value="PH-like_dom_sf"/>
</dbReference>
<gene>
    <name evidence="3" type="ORF">AURANDRAFT_2758</name>
</gene>
<feature type="domain" description="BEACH-type PH" evidence="2">
    <location>
        <begin position="1"/>
        <end position="89"/>
    </location>
</feature>
<dbReference type="SUPFAM" id="SSF50729">
    <property type="entry name" value="PH domain-like"/>
    <property type="match status" value="1"/>
</dbReference>
<keyword evidence="4" id="KW-1185">Reference proteome</keyword>
<feature type="non-terminal residue" evidence="3">
    <location>
        <position position="1"/>
    </location>
</feature>
<dbReference type="SUPFAM" id="SSF81837">
    <property type="entry name" value="BEACH domain"/>
    <property type="match status" value="1"/>
</dbReference>
<dbReference type="Gene3D" id="1.10.1540.10">
    <property type="entry name" value="BEACH domain"/>
    <property type="match status" value="1"/>
</dbReference>
<organism evidence="4">
    <name type="scientific">Aureococcus anophagefferens</name>
    <name type="common">Harmful bloom alga</name>
    <dbReference type="NCBI Taxonomy" id="44056"/>
    <lineage>
        <taxon>Eukaryota</taxon>
        <taxon>Sar</taxon>
        <taxon>Stramenopiles</taxon>
        <taxon>Ochrophyta</taxon>
        <taxon>Pelagophyceae</taxon>
        <taxon>Pelagomonadales</taxon>
        <taxon>Pelagomonadaceae</taxon>
        <taxon>Aureococcus</taxon>
    </lineage>
</organism>
<accession>F0Y0K9</accession>
<dbReference type="SMART" id="SM01026">
    <property type="entry name" value="Beach"/>
    <property type="match status" value="1"/>
</dbReference>
<dbReference type="InterPro" id="IPR023362">
    <property type="entry name" value="PH-BEACH_dom"/>
</dbReference>
<dbReference type="Proteomes" id="UP000002729">
    <property type="component" value="Unassembled WGS sequence"/>
</dbReference>
<name>F0Y0K9_AURAN</name>
<dbReference type="KEGG" id="aaf:AURANDRAFT_2758"/>
<dbReference type="PANTHER" id="PTHR13743">
    <property type="entry name" value="BEIGE/BEACH-RELATED"/>
    <property type="match status" value="1"/>
</dbReference>
<dbReference type="Pfam" id="PF02138">
    <property type="entry name" value="Beach"/>
    <property type="match status" value="1"/>
</dbReference>
<dbReference type="AlphaFoldDB" id="F0Y0K9"/>
<dbReference type="RefSeq" id="XP_009033533.1">
    <property type="nucleotide sequence ID" value="XM_009035285.1"/>
</dbReference>
<feature type="domain" description="BEACH" evidence="1">
    <location>
        <begin position="108"/>
        <end position="389"/>
    </location>
</feature>
<dbReference type="InterPro" id="IPR036372">
    <property type="entry name" value="BEACH_dom_sf"/>
</dbReference>
<feature type="non-terminal residue" evidence="3">
    <location>
        <position position="389"/>
    </location>
</feature>
<proteinExistence type="predicted"/>
<protein>
    <recommendedName>
        <fullName evidence="5">BEACH domain-containing protein</fullName>
    </recommendedName>
</protein>
<dbReference type="Pfam" id="PF14844">
    <property type="entry name" value="PH_BEACH"/>
    <property type="match status" value="1"/>
</dbReference>
<evidence type="ECO:0000313" key="3">
    <source>
        <dbReference type="EMBL" id="EGB11730.1"/>
    </source>
</evidence>
<dbReference type="OMA" id="SITECFE"/>
<evidence type="ECO:0000259" key="1">
    <source>
        <dbReference type="PROSITE" id="PS50197"/>
    </source>
</evidence>